<dbReference type="Gene3D" id="3.40.50.10540">
    <property type="entry name" value="Crotonobetainyl-coa:carnitine coa-transferase, domain 1"/>
    <property type="match status" value="1"/>
</dbReference>
<protein>
    <submittedName>
        <fullName evidence="2">Uncharacterized protein</fullName>
    </submittedName>
</protein>
<dbReference type="EMBL" id="KN847497">
    <property type="protein sequence ID" value="KIW12741.1"/>
    <property type="molecule type" value="Genomic_DNA"/>
</dbReference>
<dbReference type="HOGENOM" id="CLU_021588_1_1_1"/>
<dbReference type="AlphaFoldDB" id="A0A0D1YCR6"/>
<dbReference type="Proteomes" id="UP000053328">
    <property type="component" value="Unassembled WGS sequence"/>
</dbReference>
<proteinExistence type="inferred from homology"/>
<dbReference type="Pfam" id="PF02515">
    <property type="entry name" value="CoA_transf_3"/>
    <property type="match status" value="1"/>
</dbReference>
<name>A0A0D1YCR6_9EURO</name>
<evidence type="ECO:0000313" key="2">
    <source>
        <dbReference type="EMBL" id="KIW12741.1"/>
    </source>
</evidence>
<comment type="similarity">
    <text evidence="1">Belongs to the CoA-transferase III family.</text>
</comment>
<dbReference type="PANTHER" id="PTHR48229">
    <property type="entry name" value="CAIB/BAIF FAMILY ENZYME (AFU_ORTHOLOGUE AFUA_1G05360)-RELATED"/>
    <property type="match status" value="1"/>
</dbReference>
<dbReference type="InterPro" id="IPR052985">
    <property type="entry name" value="CoA-trans_III_biosynth/detox"/>
</dbReference>
<dbReference type="OrthoDB" id="2308815at2759"/>
<keyword evidence="3" id="KW-1185">Reference proteome</keyword>
<evidence type="ECO:0000256" key="1">
    <source>
        <dbReference type="ARBA" id="ARBA00008383"/>
    </source>
</evidence>
<dbReference type="PANTHER" id="PTHR48229:SF1">
    <property type="entry name" value="ALPHA METHYLACYL-COA RACEMASE-RELATED"/>
    <property type="match status" value="1"/>
</dbReference>
<gene>
    <name evidence="2" type="ORF">PV08_07927</name>
</gene>
<reference evidence="2 3" key="1">
    <citation type="submission" date="2015-01" db="EMBL/GenBank/DDBJ databases">
        <title>The Genome Sequence of Exophiala spinifera CBS89968.</title>
        <authorList>
            <consortium name="The Broad Institute Genomics Platform"/>
            <person name="Cuomo C."/>
            <person name="de Hoog S."/>
            <person name="Gorbushina A."/>
            <person name="Stielow B."/>
            <person name="Teixiera M."/>
            <person name="Abouelleil A."/>
            <person name="Chapman S.B."/>
            <person name="Priest M."/>
            <person name="Young S.K."/>
            <person name="Wortman J."/>
            <person name="Nusbaum C."/>
            <person name="Birren B."/>
        </authorList>
    </citation>
    <scope>NUCLEOTIDE SEQUENCE [LARGE SCALE GENOMIC DNA]</scope>
    <source>
        <strain evidence="2 3">CBS 89968</strain>
    </source>
</reference>
<evidence type="ECO:0000313" key="3">
    <source>
        <dbReference type="Proteomes" id="UP000053328"/>
    </source>
</evidence>
<dbReference type="STRING" id="91928.A0A0D1YCR6"/>
<dbReference type="InterPro" id="IPR003673">
    <property type="entry name" value="CoA-Trfase_fam_III"/>
</dbReference>
<dbReference type="VEuPathDB" id="FungiDB:PV08_07927"/>
<dbReference type="InterPro" id="IPR023606">
    <property type="entry name" value="CoA-Trfase_III_dom_1_sf"/>
</dbReference>
<organism evidence="2 3">
    <name type="scientific">Exophiala spinifera</name>
    <dbReference type="NCBI Taxonomy" id="91928"/>
    <lineage>
        <taxon>Eukaryota</taxon>
        <taxon>Fungi</taxon>
        <taxon>Dikarya</taxon>
        <taxon>Ascomycota</taxon>
        <taxon>Pezizomycotina</taxon>
        <taxon>Eurotiomycetes</taxon>
        <taxon>Chaetothyriomycetidae</taxon>
        <taxon>Chaetothyriales</taxon>
        <taxon>Herpotrichiellaceae</taxon>
        <taxon>Exophiala</taxon>
    </lineage>
</organism>
<dbReference type="SUPFAM" id="SSF89796">
    <property type="entry name" value="CoA-transferase family III (CaiB/BaiF)"/>
    <property type="match status" value="2"/>
</dbReference>
<accession>A0A0D1YCR6</accession>
<sequence>MIPESIRKSEAGYGPGTFVDTSFAPVPEECRRLLRLLAEKTPWFTKNEALIDGVCFEGSDLPIIPGPIKSQAITAVLHAMVGIVGLEILHIRGITTDTTTHVNTDHAGLYPATPGLVTVNGLTGPDILSLPTVPHWDKDRQSNSPLVYRATAIYETANKGTWFQLHGSLDPWKLLELIGIPKDKDAEVRTNDEAYALIQEHVRTYRAREIEQLMVENGLSGSIVHSPKGWRETEMGQRLARHPLVNYSQQTYCPALPAAKLPSSVDKRPLAGIKVVELARIIAGTAAGALLASMGAEVIRVNSSKLKDYTPAQPSSLMAGKTTIDLDLNNPADHARLTHLFEEADIILQGYRLGSLERRGFGLHAALELANKRGKGIIYIDENCYGPDGCYAERPGWQQVADAAAGSSYVMGQSFGCPPGQGVLPSLPLSDMSTGALMALTAMCAVRDRYVKGGSYKGHSALAAYDMACLDEDVGLYSHDVVQRIQDKYQFPSWSSDEHVAPLYYSIIKAWERTGTFMKNEAFFATFDNSVFGSQLRVLGPLVRYKDVECSPRWTSPPVPFCHHKFRSFQSTPN</sequence>
<dbReference type="RefSeq" id="XP_016232957.1">
    <property type="nucleotide sequence ID" value="XM_016382254.1"/>
</dbReference>
<dbReference type="GO" id="GO:0003824">
    <property type="term" value="F:catalytic activity"/>
    <property type="evidence" value="ECO:0007669"/>
    <property type="project" value="InterPro"/>
</dbReference>
<dbReference type="GeneID" id="27335010"/>